<feature type="domain" description="FAD-binding FR-type" evidence="14">
    <location>
        <begin position="278"/>
        <end position="414"/>
    </location>
</feature>
<keyword evidence="5" id="KW-1003">Cell membrane</keyword>
<name>A0A6A6CJJ0_ZASCE</name>
<dbReference type="SFLD" id="SFLDS00052">
    <property type="entry name" value="Ferric_Reductase_Domain"/>
    <property type="match status" value="1"/>
</dbReference>
<reference evidence="15" key="1">
    <citation type="journal article" date="2020" name="Stud. Mycol.">
        <title>101 Dothideomycetes genomes: a test case for predicting lifestyles and emergence of pathogens.</title>
        <authorList>
            <person name="Haridas S."/>
            <person name="Albert R."/>
            <person name="Binder M."/>
            <person name="Bloem J."/>
            <person name="Labutti K."/>
            <person name="Salamov A."/>
            <person name="Andreopoulos B."/>
            <person name="Baker S."/>
            <person name="Barry K."/>
            <person name="Bills G."/>
            <person name="Bluhm B."/>
            <person name="Cannon C."/>
            <person name="Castanera R."/>
            <person name="Culley D."/>
            <person name="Daum C."/>
            <person name="Ezra D."/>
            <person name="Gonzalez J."/>
            <person name="Henrissat B."/>
            <person name="Kuo A."/>
            <person name="Liang C."/>
            <person name="Lipzen A."/>
            <person name="Lutzoni F."/>
            <person name="Magnuson J."/>
            <person name="Mondo S."/>
            <person name="Nolan M."/>
            <person name="Ohm R."/>
            <person name="Pangilinan J."/>
            <person name="Park H.-J."/>
            <person name="Ramirez L."/>
            <person name="Alfaro M."/>
            <person name="Sun H."/>
            <person name="Tritt A."/>
            <person name="Yoshinaga Y."/>
            <person name="Zwiers L.-H."/>
            <person name="Turgeon B."/>
            <person name="Goodwin S."/>
            <person name="Spatafora J."/>
            <person name="Crous P."/>
            <person name="Grigoriev I."/>
        </authorList>
    </citation>
    <scope>NUCLEOTIDE SEQUENCE</scope>
    <source>
        <strain evidence="15">ATCC 36951</strain>
    </source>
</reference>
<proteinExistence type="inferred from homology"/>
<keyword evidence="9" id="KW-0560">Oxidoreductase</keyword>
<dbReference type="InterPro" id="IPR017927">
    <property type="entry name" value="FAD-bd_FR_type"/>
</dbReference>
<evidence type="ECO:0000313" key="15">
    <source>
        <dbReference type="EMBL" id="KAF2167397.1"/>
    </source>
</evidence>
<dbReference type="RefSeq" id="XP_033668286.1">
    <property type="nucleotide sequence ID" value="XM_033816755.1"/>
</dbReference>
<evidence type="ECO:0000256" key="9">
    <source>
        <dbReference type="ARBA" id="ARBA00023002"/>
    </source>
</evidence>
<dbReference type="Gene3D" id="3.40.50.80">
    <property type="entry name" value="Nucleotide-binding domain of ferredoxin-NADP reductase (FNR) module"/>
    <property type="match status" value="1"/>
</dbReference>
<dbReference type="GO" id="GO:0005886">
    <property type="term" value="C:plasma membrane"/>
    <property type="evidence" value="ECO:0007669"/>
    <property type="project" value="UniProtKB-SubCell"/>
</dbReference>
<comment type="catalytic activity">
    <reaction evidence="12">
        <text>2 a Fe(II)-siderophore + NADP(+) + H(+) = 2 a Fe(III)-siderophore + NADPH</text>
        <dbReference type="Rhea" id="RHEA:28795"/>
        <dbReference type="Rhea" id="RHEA-COMP:11342"/>
        <dbReference type="Rhea" id="RHEA-COMP:11344"/>
        <dbReference type="ChEBI" id="CHEBI:15378"/>
        <dbReference type="ChEBI" id="CHEBI:29033"/>
        <dbReference type="ChEBI" id="CHEBI:29034"/>
        <dbReference type="ChEBI" id="CHEBI:57783"/>
        <dbReference type="ChEBI" id="CHEBI:58349"/>
        <dbReference type="EC" id="1.16.1.9"/>
    </reaction>
</comment>
<dbReference type="Pfam" id="PF08022">
    <property type="entry name" value="FAD_binding_8"/>
    <property type="match status" value="1"/>
</dbReference>
<comment type="subcellular location">
    <subcellularLocation>
        <location evidence="1">Cell membrane</location>
        <topology evidence="1">Multi-pass membrane protein</topology>
    </subcellularLocation>
</comment>
<dbReference type="GO" id="GO:0015677">
    <property type="term" value="P:copper ion import"/>
    <property type="evidence" value="ECO:0007669"/>
    <property type="project" value="TreeGrafter"/>
</dbReference>
<evidence type="ECO:0000313" key="16">
    <source>
        <dbReference type="Proteomes" id="UP000799537"/>
    </source>
</evidence>
<organism evidence="15 16">
    <name type="scientific">Zasmidium cellare ATCC 36951</name>
    <dbReference type="NCBI Taxonomy" id="1080233"/>
    <lineage>
        <taxon>Eukaryota</taxon>
        <taxon>Fungi</taxon>
        <taxon>Dikarya</taxon>
        <taxon>Ascomycota</taxon>
        <taxon>Pezizomycotina</taxon>
        <taxon>Dothideomycetes</taxon>
        <taxon>Dothideomycetidae</taxon>
        <taxon>Mycosphaerellales</taxon>
        <taxon>Mycosphaerellaceae</taxon>
        <taxon>Zasmidium</taxon>
    </lineage>
</organism>
<protein>
    <recommendedName>
        <fullName evidence="3">ferric-chelate reductase (NADPH)</fullName>
        <ecNumber evidence="3">1.16.1.9</ecNumber>
    </recommendedName>
</protein>
<evidence type="ECO:0000256" key="5">
    <source>
        <dbReference type="ARBA" id="ARBA00022475"/>
    </source>
</evidence>
<dbReference type="AlphaFoldDB" id="A0A6A6CJJ0"/>
<evidence type="ECO:0000256" key="1">
    <source>
        <dbReference type="ARBA" id="ARBA00004651"/>
    </source>
</evidence>
<dbReference type="PROSITE" id="PS51384">
    <property type="entry name" value="FAD_FR"/>
    <property type="match status" value="1"/>
</dbReference>
<dbReference type="Proteomes" id="UP000799537">
    <property type="component" value="Unassembled WGS sequence"/>
</dbReference>
<keyword evidence="7" id="KW-0249">Electron transport</keyword>
<dbReference type="GO" id="GO:0052851">
    <property type="term" value="F:ferric-chelate reductase (NADPH) activity"/>
    <property type="evidence" value="ECO:0007669"/>
    <property type="project" value="UniProtKB-EC"/>
</dbReference>
<feature type="transmembrane region" description="Helical" evidence="13">
    <location>
        <begin position="188"/>
        <end position="210"/>
    </location>
</feature>
<feature type="transmembrane region" description="Helical" evidence="13">
    <location>
        <begin position="45"/>
        <end position="66"/>
    </location>
</feature>
<feature type="transmembrane region" description="Helical" evidence="13">
    <location>
        <begin position="252"/>
        <end position="271"/>
    </location>
</feature>
<dbReference type="GO" id="GO:0006879">
    <property type="term" value="P:intracellular iron ion homeostasis"/>
    <property type="evidence" value="ECO:0007669"/>
    <property type="project" value="TreeGrafter"/>
</dbReference>
<gene>
    <name evidence="15" type="ORF">M409DRAFT_66013</name>
</gene>
<evidence type="ECO:0000256" key="13">
    <source>
        <dbReference type="SAM" id="Phobius"/>
    </source>
</evidence>
<sequence length="622" mass="70146">MGVPWLDQPLSLAWHPPNECSLNNTAQCEYQLGYWRNWNIADYHYALPAVAFFLVAIVLFAIANIAEEFLPKVASQSGLARRVKRVARYLSYRNFRISFLDWNSAPLGLLLLGSVGLIYFLCMTLVPQPYYWPNTPTVDHGDQPPIVTRSGWLSIACLPFVFATAGKSNLITGITGVSHEKLQVFHRWISYAFFVTALVHTFPFIIYHISIGDMVDQWNTQIYYWTGVIAIIAQAWLTFASFGPLREWCYEWFKFSHFAAALIFMIFLFFHCDGEFSAWPRDYFVATGVLFSVSWLHRQIRIYFEHGFGHKAELRLEANGFIRASIPTSATWRVGQHFFVRFLTPDLHALTTHPFTACSLPEPADMHDSKANELVFYIRPRGGMTARLARSLEASGQRSLRVLLDGPYGGVDMRKLESSHRTVIIAGGSGAGWTLPIVAAHLRKLGFLTSSGQGDVFPNLRLILATRNIDTKQWFEDAVRDLISTFDPEKRHSLAEVDIFYTGNEPSFERPQLRQRSSEKVVSDEDSVSKAIAAKETISSTSSTSSSNRNIEVRHHTARPDLLSMLNEQGASLNSGTQLGVYVCGPLSMQAYVANAVAAQQLSTMKDGARDIYLHMEHFSWA</sequence>
<keyword evidence="8 13" id="KW-1133">Transmembrane helix</keyword>
<keyword evidence="11 13" id="KW-0472">Membrane</keyword>
<evidence type="ECO:0000259" key="14">
    <source>
        <dbReference type="PROSITE" id="PS51384"/>
    </source>
</evidence>
<dbReference type="Pfam" id="PF08030">
    <property type="entry name" value="NAD_binding_6"/>
    <property type="match status" value="1"/>
</dbReference>
<dbReference type="OrthoDB" id="17725at2759"/>
<keyword evidence="10" id="KW-0406">Ion transport</keyword>
<keyword evidence="4" id="KW-0813">Transport</keyword>
<evidence type="ECO:0000256" key="2">
    <source>
        <dbReference type="ARBA" id="ARBA00006278"/>
    </source>
</evidence>
<keyword evidence="16" id="KW-1185">Reference proteome</keyword>
<dbReference type="EMBL" id="ML993593">
    <property type="protein sequence ID" value="KAF2167397.1"/>
    <property type="molecule type" value="Genomic_DNA"/>
</dbReference>
<evidence type="ECO:0000256" key="12">
    <source>
        <dbReference type="ARBA" id="ARBA00048483"/>
    </source>
</evidence>
<evidence type="ECO:0000256" key="4">
    <source>
        <dbReference type="ARBA" id="ARBA00022448"/>
    </source>
</evidence>
<evidence type="ECO:0000256" key="6">
    <source>
        <dbReference type="ARBA" id="ARBA00022692"/>
    </source>
</evidence>
<accession>A0A6A6CJJ0</accession>
<dbReference type="CDD" id="cd06186">
    <property type="entry name" value="NOX_Duox_like_FAD_NADP"/>
    <property type="match status" value="1"/>
</dbReference>
<dbReference type="GO" id="GO:0006826">
    <property type="term" value="P:iron ion transport"/>
    <property type="evidence" value="ECO:0007669"/>
    <property type="project" value="TreeGrafter"/>
</dbReference>
<dbReference type="EC" id="1.16.1.9" evidence="3"/>
<dbReference type="SFLD" id="SFLDG01168">
    <property type="entry name" value="Ferric_reductase_subgroup_(FRE"/>
    <property type="match status" value="1"/>
</dbReference>
<feature type="transmembrane region" description="Helical" evidence="13">
    <location>
        <begin position="222"/>
        <end position="240"/>
    </location>
</feature>
<evidence type="ECO:0000256" key="3">
    <source>
        <dbReference type="ARBA" id="ARBA00012668"/>
    </source>
</evidence>
<dbReference type="PANTHER" id="PTHR32361:SF23">
    <property type="entry name" value="FERRIC-CHELATE REDUCTASE"/>
    <property type="match status" value="1"/>
</dbReference>
<dbReference type="GeneID" id="54570027"/>
<dbReference type="InterPro" id="IPR051410">
    <property type="entry name" value="Ferric/Cupric_Reductase"/>
</dbReference>
<evidence type="ECO:0000256" key="11">
    <source>
        <dbReference type="ARBA" id="ARBA00023136"/>
    </source>
</evidence>
<dbReference type="Pfam" id="PF01794">
    <property type="entry name" value="Ferric_reduct"/>
    <property type="match status" value="1"/>
</dbReference>
<comment type="similarity">
    <text evidence="2">Belongs to the ferric reductase (FRE) family.</text>
</comment>
<dbReference type="InterPro" id="IPR013112">
    <property type="entry name" value="FAD-bd_8"/>
</dbReference>
<dbReference type="InterPro" id="IPR013121">
    <property type="entry name" value="Fe_red_NAD-bd_6"/>
</dbReference>
<keyword evidence="6 13" id="KW-0812">Transmembrane</keyword>
<feature type="transmembrane region" description="Helical" evidence="13">
    <location>
        <begin position="105"/>
        <end position="126"/>
    </location>
</feature>
<dbReference type="InterPro" id="IPR013130">
    <property type="entry name" value="Fe3_Rdtase_TM_dom"/>
</dbReference>
<evidence type="ECO:0000256" key="10">
    <source>
        <dbReference type="ARBA" id="ARBA00023065"/>
    </source>
</evidence>
<dbReference type="PANTHER" id="PTHR32361">
    <property type="entry name" value="FERRIC/CUPRIC REDUCTASE TRANSMEMBRANE COMPONENT"/>
    <property type="match status" value="1"/>
</dbReference>
<dbReference type="SUPFAM" id="SSF63380">
    <property type="entry name" value="Riboflavin synthase domain-like"/>
    <property type="match status" value="1"/>
</dbReference>
<evidence type="ECO:0000256" key="8">
    <source>
        <dbReference type="ARBA" id="ARBA00022989"/>
    </source>
</evidence>
<dbReference type="SUPFAM" id="SSF52343">
    <property type="entry name" value="Ferredoxin reductase-like, C-terminal NADP-linked domain"/>
    <property type="match status" value="1"/>
</dbReference>
<dbReference type="InterPro" id="IPR017938">
    <property type="entry name" value="Riboflavin_synthase-like_b-brl"/>
</dbReference>
<evidence type="ECO:0000256" key="7">
    <source>
        <dbReference type="ARBA" id="ARBA00022982"/>
    </source>
</evidence>
<dbReference type="InterPro" id="IPR039261">
    <property type="entry name" value="FNR_nucleotide-bd"/>
</dbReference>
<feature type="transmembrane region" description="Helical" evidence="13">
    <location>
        <begin position="146"/>
        <end position="167"/>
    </location>
</feature>